<accession>G3A3M5</accession>
<name>G3A3M5_9RALS</name>
<dbReference type="AlphaFoldDB" id="G3A3M5"/>
<dbReference type="EMBL" id="FR854088">
    <property type="protein sequence ID" value="CCA88483.1"/>
    <property type="molecule type" value="Genomic_DNA"/>
</dbReference>
<reference evidence="1" key="1">
    <citation type="journal article" date="2011" name="PLoS ONE">
        <title>Ralstonia syzygii, the Blood Disease Bacterium and some Asian R. solanacearum strains form a single genomic species despite divergent lifestyles.</title>
        <authorList>
            <person name="Remenant B."/>
            <person name="de Cambiaire J.C."/>
            <person name="Cellier G."/>
            <person name="Jacobs J.M."/>
            <person name="Mangenot S."/>
            <person name="Barbe V."/>
            <person name="Lajus A."/>
            <person name="Vallenet D."/>
            <person name="Medigue C."/>
            <person name="Fegan M."/>
            <person name="Allen C."/>
            <person name="Prior P."/>
        </authorList>
    </citation>
    <scope>NUCLEOTIDE SEQUENCE</scope>
    <source>
        <strain evidence="1">R24</strain>
    </source>
</reference>
<proteinExistence type="predicted"/>
<gene>
    <name evidence="1" type="ORF">RALSY_30224</name>
</gene>
<sequence length="40" mass="4662">MPLAVTISTVGFQAKNRRPNSNRFTKFKWINSKCKPRIKP</sequence>
<reference evidence="1" key="2">
    <citation type="submission" date="2011-04" db="EMBL/GenBank/DDBJ databases">
        <authorList>
            <person name="Genoscope - CEA"/>
        </authorList>
    </citation>
    <scope>NUCLEOTIDE SEQUENCE</scope>
    <source>
        <strain evidence="1">R24</strain>
    </source>
</reference>
<organism evidence="1">
    <name type="scientific">Ralstonia syzygii R24</name>
    <dbReference type="NCBI Taxonomy" id="907261"/>
    <lineage>
        <taxon>Bacteria</taxon>
        <taxon>Pseudomonadati</taxon>
        <taxon>Pseudomonadota</taxon>
        <taxon>Betaproteobacteria</taxon>
        <taxon>Burkholderiales</taxon>
        <taxon>Burkholderiaceae</taxon>
        <taxon>Ralstonia</taxon>
        <taxon>Ralstonia solanacearum species complex</taxon>
    </lineage>
</organism>
<protein>
    <submittedName>
        <fullName evidence="1">Uncharacterized protein</fullName>
    </submittedName>
</protein>
<evidence type="ECO:0000313" key="1">
    <source>
        <dbReference type="EMBL" id="CCA88483.1"/>
    </source>
</evidence>